<proteinExistence type="predicted"/>
<dbReference type="AlphaFoldDB" id="A0A836BYC4"/>
<evidence type="ECO:0000313" key="1">
    <source>
        <dbReference type="EMBL" id="KAG2492099.1"/>
    </source>
</evidence>
<accession>A0A836BYC4</accession>
<evidence type="ECO:0000313" key="2">
    <source>
        <dbReference type="Proteomes" id="UP000612055"/>
    </source>
</evidence>
<keyword evidence="2" id="KW-1185">Reference proteome</keyword>
<evidence type="ECO:0008006" key="3">
    <source>
        <dbReference type="Google" id="ProtNLM"/>
    </source>
</evidence>
<comment type="caution">
    <text evidence="1">The sequence shown here is derived from an EMBL/GenBank/DDBJ whole genome shotgun (WGS) entry which is preliminary data.</text>
</comment>
<organism evidence="1 2">
    <name type="scientific">Edaphochlamys debaryana</name>
    <dbReference type="NCBI Taxonomy" id="47281"/>
    <lineage>
        <taxon>Eukaryota</taxon>
        <taxon>Viridiplantae</taxon>
        <taxon>Chlorophyta</taxon>
        <taxon>core chlorophytes</taxon>
        <taxon>Chlorophyceae</taxon>
        <taxon>CS clade</taxon>
        <taxon>Chlamydomonadales</taxon>
        <taxon>Chlamydomonadales incertae sedis</taxon>
        <taxon>Edaphochlamys</taxon>
    </lineage>
</organism>
<dbReference type="OrthoDB" id="549039at2759"/>
<protein>
    <recommendedName>
        <fullName evidence="3">Ankyrin repeat protein</fullName>
    </recommendedName>
</protein>
<sequence length="271" mass="29731">MVLALHGAGCDLGPPQELAEWACEASQRPILEWLLGTYGGDSLGDDPSCFIWSVRSGDVSLVRWLREWIQGGELGRASTGGGPEGAAGPSMFLDWSPQRVHEMWRGAAVSGNEEMLGLLLEWGCPLPVHEPGEASHVWPAAAWSHDVRTLRVLRRLGGGTGMPWGSDGTFAACVWQEGSWWGASLGILQWLLAEGCPVDWGRAESAARERVRHAPRYRYDGEPRAVLEWVIEQRARSESLGGLKRSVRSVGMWAVEKMDAVRGLLAAVRRR</sequence>
<reference evidence="1" key="1">
    <citation type="journal article" date="2020" name="bioRxiv">
        <title>Comparative genomics of Chlamydomonas.</title>
        <authorList>
            <person name="Craig R.J."/>
            <person name="Hasan A.R."/>
            <person name="Ness R.W."/>
            <person name="Keightley P.D."/>
        </authorList>
    </citation>
    <scope>NUCLEOTIDE SEQUENCE</scope>
    <source>
        <strain evidence="1">CCAP 11/70</strain>
    </source>
</reference>
<gene>
    <name evidence="1" type="ORF">HYH03_009591</name>
</gene>
<dbReference type="Proteomes" id="UP000612055">
    <property type="component" value="Unassembled WGS sequence"/>
</dbReference>
<name>A0A836BYC4_9CHLO</name>
<dbReference type="EMBL" id="JAEHOE010000047">
    <property type="protein sequence ID" value="KAG2492099.1"/>
    <property type="molecule type" value="Genomic_DNA"/>
</dbReference>